<comment type="caution">
    <text evidence="1">The sequence shown here is derived from an EMBL/GenBank/DDBJ whole genome shotgun (WGS) entry which is preliminary data.</text>
</comment>
<proteinExistence type="predicted"/>
<protein>
    <submittedName>
        <fullName evidence="1">Ras like family 10 member b-related</fullName>
    </submittedName>
</protein>
<sequence length="113" mass="12900">MLREQISESRNISNVPILIVGNKQDLILPEEGTTSGGKLAITSGNDERRREIVNTVKKIWKCGYVECSAKYNWKVVTVFKELINMIDSMESREQSPMLDNIQEALDRNKCNII</sequence>
<accession>A0ACB9SKJ0</accession>
<organism evidence="1 2">
    <name type="scientific">Holotrichia oblita</name>
    <name type="common">Chafer beetle</name>
    <dbReference type="NCBI Taxonomy" id="644536"/>
    <lineage>
        <taxon>Eukaryota</taxon>
        <taxon>Metazoa</taxon>
        <taxon>Ecdysozoa</taxon>
        <taxon>Arthropoda</taxon>
        <taxon>Hexapoda</taxon>
        <taxon>Insecta</taxon>
        <taxon>Pterygota</taxon>
        <taxon>Neoptera</taxon>
        <taxon>Endopterygota</taxon>
        <taxon>Coleoptera</taxon>
        <taxon>Polyphaga</taxon>
        <taxon>Scarabaeiformia</taxon>
        <taxon>Scarabaeidae</taxon>
        <taxon>Melolonthinae</taxon>
        <taxon>Holotrichia</taxon>
    </lineage>
</organism>
<dbReference type="Proteomes" id="UP001056778">
    <property type="component" value="Chromosome 9"/>
</dbReference>
<gene>
    <name evidence="1" type="ORF">MML48_9g00003627</name>
</gene>
<reference evidence="1" key="1">
    <citation type="submission" date="2022-04" db="EMBL/GenBank/DDBJ databases">
        <title>Chromosome-scale genome assembly of Holotrichia oblita Faldermann.</title>
        <authorList>
            <person name="Rongchong L."/>
        </authorList>
    </citation>
    <scope>NUCLEOTIDE SEQUENCE</scope>
    <source>
        <strain evidence="1">81SQS9</strain>
    </source>
</reference>
<name>A0ACB9SKJ0_HOLOL</name>
<evidence type="ECO:0000313" key="2">
    <source>
        <dbReference type="Proteomes" id="UP001056778"/>
    </source>
</evidence>
<dbReference type="EMBL" id="CM043023">
    <property type="protein sequence ID" value="KAI4455106.1"/>
    <property type="molecule type" value="Genomic_DNA"/>
</dbReference>
<keyword evidence="2" id="KW-1185">Reference proteome</keyword>
<evidence type="ECO:0000313" key="1">
    <source>
        <dbReference type="EMBL" id="KAI4455106.1"/>
    </source>
</evidence>